<organism evidence="1 2">
    <name type="scientific">Sphingomonas floccifaciens</name>
    <dbReference type="NCBI Taxonomy" id="1844115"/>
    <lineage>
        <taxon>Bacteria</taxon>
        <taxon>Pseudomonadati</taxon>
        <taxon>Pseudomonadota</taxon>
        <taxon>Alphaproteobacteria</taxon>
        <taxon>Sphingomonadales</taxon>
        <taxon>Sphingomonadaceae</taxon>
        <taxon>Sphingomonas</taxon>
    </lineage>
</organism>
<dbReference type="Proteomes" id="UP001597283">
    <property type="component" value="Unassembled WGS sequence"/>
</dbReference>
<reference evidence="2" key="1">
    <citation type="journal article" date="2019" name="Int. J. Syst. Evol. Microbiol.">
        <title>The Global Catalogue of Microorganisms (GCM) 10K type strain sequencing project: providing services to taxonomists for standard genome sequencing and annotation.</title>
        <authorList>
            <consortium name="The Broad Institute Genomics Platform"/>
            <consortium name="The Broad Institute Genome Sequencing Center for Infectious Disease"/>
            <person name="Wu L."/>
            <person name="Ma J."/>
        </authorList>
    </citation>
    <scope>NUCLEOTIDE SEQUENCE [LARGE SCALE GENOMIC DNA]</scope>
    <source>
        <strain evidence="2">Q85</strain>
    </source>
</reference>
<name>A0ABW4N956_9SPHN</name>
<evidence type="ECO:0000313" key="2">
    <source>
        <dbReference type="Proteomes" id="UP001597283"/>
    </source>
</evidence>
<keyword evidence="2" id="KW-1185">Reference proteome</keyword>
<proteinExistence type="predicted"/>
<dbReference type="EMBL" id="JBHUFC010000001">
    <property type="protein sequence ID" value="MFD1786248.1"/>
    <property type="molecule type" value="Genomic_DNA"/>
</dbReference>
<gene>
    <name evidence="1" type="ORF">ACFSC3_01560</name>
</gene>
<protein>
    <submittedName>
        <fullName evidence="1">Uncharacterized protein</fullName>
    </submittedName>
</protein>
<evidence type="ECO:0000313" key="1">
    <source>
        <dbReference type="EMBL" id="MFD1786248.1"/>
    </source>
</evidence>
<sequence>MAMVSLLSLVAFALFLFALPWLLRKAKPSRSAATGATTLALGLAFSEFLDPAKKVAVERIEKQTEIGDVSDAKSAGAKPSPEA</sequence>
<accession>A0ABW4N956</accession>
<comment type="caution">
    <text evidence="1">The sequence shown here is derived from an EMBL/GenBank/DDBJ whole genome shotgun (WGS) entry which is preliminary data.</text>
</comment>
<dbReference type="RefSeq" id="WP_380938046.1">
    <property type="nucleotide sequence ID" value="NZ_JBHUFC010000001.1"/>
</dbReference>